<accession>A0A2U2PIV7</accession>
<evidence type="ECO:0000259" key="2">
    <source>
        <dbReference type="Pfam" id="PF18620"/>
    </source>
</evidence>
<dbReference type="OrthoDB" id="1041979at2"/>
<dbReference type="Pfam" id="PF18620">
    <property type="entry name" value="DUF5627"/>
    <property type="match status" value="1"/>
</dbReference>
<dbReference type="Gene3D" id="2.40.128.420">
    <property type="match status" value="1"/>
</dbReference>
<name>A0A2U2PIV7_9SPHI</name>
<evidence type="ECO:0000259" key="1">
    <source>
        <dbReference type="Pfam" id="PF08522"/>
    </source>
</evidence>
<sequence length="322" mass="35807">MRKILWMMLAASVSLSSCKNSNWEFDDYEFQSVYFAYQGPVRTITLGEDVFDTSLDNEHKCDIMATLGGVYENKKDVTIGVSVDNSIAANMAFNSGGNIIPMPSNYYTLASDKIVIPKGEITGGIQVQLTDAFFADPLSLKNTYVIPLKMMNVTNADSMLAGKNYVLYALKYINSWHGNYLRRGKDVVTGKNGNNALNKTITRHQKYVEDDEVSALKTRSLAIAEFPVIFKDQNNQNITCKLLLNFDGSGNCTITNGDNTFTASGSGKFLKRGEKNSWGAKDRDALYLQYEVDLTNMHVSSADTLVMRDRGVKMETFTPVSQ</sequence>
<feature type="domain" description="DUF5627" evidence="2">
    <location>
        <begin position="176"/>
        <end position="311"/>
    </location>
</feature>
<dbReference type="Proteomes" id="UP000245647">
    <property type="component" value="Unassembled WGS sequence"/>
</dbReference>
<evidence type="ECO:0000313" key="3">
    <source>
        <dbReference type="EMBL" id="PWG81321.1"/>
    </source>
</evidence>
<proteinExistence type="predicted"/>
<dbReference type="PROSITE" id="PS51257">
    <property type="entry name" value="PROKAR_LIPOPROTEIN"/>
    <property type="match status" value="1"/>
</dbReference>
<evidence type="ECO:0000313" key="4">
    <source>
        <dbReference type="Proteomes" id="UP000245647"/>
    </source>
</evidence>
<gene>
    <name evidence="3" type="ORF">DDR33_08090</name>
</gene>
<keyword evidence="4" id="KW-1185">Reference proteome</keyword>
<dbReference type="InterPro" id="IPR040580">
    <property type="entry name" value="DUF5627"/>
</dbReference>
<dbReference type="Pfam" id="PF08522">
    <property type="entry name" value="BT_3987-like_N"/>
    <property type="match status" value="1"/>
</dbReference>
<organism evidence="3 4">
    <name type="scientific">Pararcticibacter amylolyticus</name>
    <dbReference type="NCBI Taxonomy" id="2173175"/>
    <lineage>
        <taxon>Bacteria</taxon>
        <taxon>Pseudomonadati</taxon>
        <taxon>Bacteroidota</taxon>
        <taxon>Sphingobacteriia</taxon>
        <taxon>Sphingobacteriales</taxon>
        <taxon>Sphingobacteriaceae</taxon>
        <taxon>Pararcticibacter</taxon>
    </lineage>
</organism>
<comment type="caution">
    <text evidence="3">The sequence shown here is derived from an EMBL/GenBank/DDBJ whole genome shotgun (WGS) entry which is preliminary data.</text>
</comment>
<dbReference type="InterPro" id="IPR013728">
    <property type="entry name" value="BT_3987-like_N"/>
</dbReference>
<protein>
    <submittedName>
        <fullName evidence="3">Adhesin</fullName>
    </submittedName>
</protein>
<dbReference type="AlphaFoldDB" id="A0A2U2PIV7"/>
<reference evidence="3 4" key="1">
    <citation type="submission" date="2018-04" db="EMBL/GenBank/DDBJ databases">
        <title>Pedobacter chongqingensis sp. nov., isolated from a rottenly hemp rope.</title>
        <authorList>
            <person name="Cai Y."/>
        </authorList>
    </citation>
    <scope>NUCLEOTIDE SEQUENCE [LARGE SCALE GENOMIC DNA]</scope>
    <source>
        <strain evidence="3 4">FJ4-8</strain>
    </source>
</reference>
<feature type="domain" description="BT-3987-like N-terminal" evidence="1">
    <location>
        <begin position="31"/>
        <end position="156"/>
    </location>
</feature>
<dbReference type="RefSeq" id="WP_109415263.1">
    <property type="nucleotide sequence ID" value="NZ_QEAS01000005.1"/>
</dbReference>
<dbReference type="Gene3D" id="2.60.40.1740">
    <property type="entry name" value="hypothetical protein (bacova_03559)"/>
    <property type="match status" value="1"/>
</dbReference>
<dbReference type="EMBL" id="QEAS01000005">
    <property type="protein sequence ID" value="PWG81321.1"/>
    <property type="molecule type" value="Genomic_DNA"/>
</dbReference>